<proteinExistence type="inferred from homology"/>
<dbReference type="PANTHER" id="PTHR30118">
    <property type="entry name" value="HTH-TYPE TRANSCRIPTIONAL REGULATOR LEUO-RELATED"/>
    <property type="match status" value="1"/>
</dbReference>
<dbReference type="InterPro" id="IPR036388">
    <property type="entry name" value="WH-like_DNA-bd_sf"/>
</dbReference>
<keyword evidence="4" id="KW-0804">Transcription</keyword>
<comment type="similarity">
    <text evidence="1">Belongs to the LysR transcriptional regulatory family.</text>
</comment>
<evidence type="ECO:0000256" key="3">
    <source>
        <dbReference type="ARBA" id="ARBA00023125"/>
    </source>
</evidence>
<evidence type="ECO:0000313" key="6">
    <source>
        <dbReference type="EMBL" id="RDK90887.1"/>
    </source>
</evidence>
<dbReference type="Pfam" id="PF00126">
    <property type="entry name" value="HTH_1"/>
    <property type="match status" value="1"/>
</dbReference>
<dbReference type="InterPro" id="IPR000847">
    <property type="entry name" value="LysR_HTH_N"/>
</dbReference>
<dbReference type="PANTHER" id="PTHR30118:SF6">
    <property type="entry name" value="HTH-TYPE TRANSCRIPTIONAL REGULATOR LEUO"/>
    <property type="match status" value="1"/>
</dbReference>
<evidence type="ECO:0000256" key="4">
    <source>
        <dbReference type="ARBA" id="ARBA00023163"/>
    </source>
</evidence>
<keyword evidence="7" id="KW-1185">Reference proteome</keyword>
<dbReference type="Proteomes" id="UP000254848">
    <property type="component" value="Unassembled WGS sequence"/>
</dbReference>
<dbReference type="GO" id="GO:0003700">
    <property type="term" value="F:DNA-binding transcription factor activity"/>
    <property type="evidence" value="ECO:0007669"/>
    <property type="project" value="InterPro"/>
</dbReference>
<dbReference type="InterPro" id="IPR050389">
    <property type="entry name" value="LysR-type_TF"/>
</dbReference>
<comment type="caution">
    <text evidence="6">The sequence shown here is derived from an EMBL/GenBank/DDBJ whole genome shotgun (WGS) entry which is preliminary data.</text>
</comment>
<dbReference type="GO" id="GO:0003677">
    <property type="term" value="F:DNA binding"/>
    <property type="evidence" value="ECO:0007669"/>
    <property type="project" value="UniProtKB-KW"/>
</dbReference>
<name>A0A370QR29_9GAMM</name>
<dbReference type="SUPFAM" id="SSF53850">
    <property type="entry name" value="Periplasmic binding protein-like II"/>
    <property type="match status" value="1"/>
</dbReference>
<dbReference type="InterPro" id="IPR036390">
    <property type="entry name" value="WH_DNA-bd_sf"/>
</dbReference>
<evidence type="ECO:0000259" key="5">
    <source>
        <dbReference type="PROSITE" id="PS50931"/>
    </source>
</evidence>
<feature type="domain" description="HTH lysR-type" evidence="5">
    <location>
        <begin position="10"/>
        <end position="67"/>
    </location>
</feature>
<gene>
    <name evidence="6" type="ORF">C8D90_105168</name>
</gene>
<accession>A0A370QR29</accession>
<reference evidence="6 7" key="1">
    <citation type="submission" date="2018-07" db="EMBL/GenBank/DDBJ databases">
        <title>Genomic Encyclopedia of Type Strains, Phase IV (KMG-IV): sequencing the most valuable type-strain genomes for metagenomic binning, comparative biology and taxonomic classification.</title>
        <authorList>
            <person name="Goeker M."/>
        </authorList>
    </citation>
    <scope>NUCLEOTIDE SEQUENCE [LARGE SCALE GENOMIC DNA]</scope>
    <source>
        <strain evidence="6 7">DSM 103736</strain>
    </source>
</reference>
<dbReference type="RefSeq" id="WP_115458708.1">
    <property type="nucleotide sequence ID" value="NZ_QRAP01000005.1"/>
</dbReference>
<keyword evidence="2" id="KW-0805">Transcription regulation</keyword>
<dbReference type="SUPFAM" id="SSF46785">
    <property type="entry name" value="Winged helix' DNA-binding domain"/>
    <property type="match status" value="1"/>
</dbReference>
<organism evidence="6 7">
    <name type="scientific">Enterobacillus tribolii</name>
    <dbReference type="NCBI Taxonomy" id="1487935"/>
    <lineage>
        <taxon>Bacteria</taxon>
        <taxon>Pseudomonadati</taxon>
        <taxon>Pseudomonadota</taxon>
        <taxon>Gammaproteobacteria</taxon>
        <taxon>Enterobacterales</taxon>
        <taxon>Hafniaceae</taxon>
        <taxon>Enterobacillus</taxon>
    </lineage>
</organism>
<keyword evidence="3 6" id="KW-0238">DNA-binding</keyword>
<dbReference type="AlphaFoldDB" id="A0A370QR29"/>
<dbReference type="PROSITE" id="PS50931">
    <property type="entry name" value="HTH_LYSR"/>
    <property type="match status" value="1"/>
</dbReference>
<evidence type="ECO:0000313" key="7">
    <source>
        <dbReference type="Proteomes" id="UP000254848"/>
    </source>
</evidence>
<evidence type="ECO:0000256" key="1">
    <source>
        <dbReference type="ARBA" id="ARBA00009437"/>
    </source>
</evidence>
<dbReference type="Gene3D" id="1.10.10.10">
    <property type="entry name" value="Winged helix-like DNA-binding domain superfamily/Winged helix DNA-binding domain"/>
    <property type="match status" value="1"/>
</dbReference>
<dbReference type="Pfam" id="PF03466">
    <property type="entry name" value="LysR_substrate"/>
    <property type="match status" value="1"/>
</dbReference>
<dbReference type="OrthoDB" id="6628414at2"/>
<protein>
    <submittedName>
        <fullName evidence="6">DNA-binding transcriptional LysR family regulator</fullName>
    </submittedName>
</protein>
<dbReference type="InterPro" id="IPR005119">
    <property type="entry name" value="LysR_subst-bd"/>
</dbReference>
<dbReference type="Gene3D" id="3.40.190.10">
    <property type="entry name" value="Periplasmic binding protein-like II"/>
    <property type="match status" value="2"/>
</dbReference>
<dbReference type="EMBL" id="QRAP01000005">
    <property type="protein sequence ID" value="RDK90887.1"/>
    <property type="molecule type" value="Genomic_DNA"/>
</dbReference>
<sequence length="315" mass="35680">MNSKHVTKDFDFNLMKVLDAVISAGNAVRASKRLQVTPAAVSLALQRLQSAYQDELFIRTHSGLSPTARAKDIHRAYRQALDIIDNTFEEPQSLNAQHHLKILGGELSEQYYFAHLFGFEGFERYSLRHFSARAWQGEEQRSMLISGEMDMLVTLDTVITPELDFTTIDSFRDYCVICSKNSPLAELNKLSLYNFYSASHAVYHSDILAPILSDKIELITSGYPYVGQRKAGYRTDSLSGLLCMVENSSLIAILPVKLVTFIQNQGKYNLARIALPDEFTFTTQAINAVWYKKSKNIEPVKNLTTMLRTLSAFRR</sequence>
<evidence type="ECO:0000256" key="2">
    <source>
        <dbReference type="ARBA" id="ARBA00023015"/>
    </source>
</evidence>